<dbReference type="OrthoDB" id="1926781at2759"/>
<keyword evidence="5 8" id="KW-1133">Transmembrane helix</keyword>
<dbReference type="InterPro" id="IPR005595">
    <property type="entry name" value="TRAP_alpha"/>
</dbReference>
<feature type="transmembrane region" description="Helical" evidence="8">
    <location>
        <begin position="188"/>
        <end position="206"/>
    </location>
</feature>
<keyword evidence="3 9" id="KW-0732">Signal</keyword>
<evidence type="ECO:0000256" key="9">
    <source>
        <dbReference type="SAM" id="SignalP"/>
    </source>
</evidence>
<comment type="subcellular location">
    <subcellularLocation>
        <location evidence="1">Endoplasmic reticulum membrane</location>
        <topology evidence="1">Single-pass type I membrane protein</topology>
    </subcellularLocation>
</comment>
<evidence type="ECO:0000256" key="3">
    <source>
        <dbReference type="ARBA" id="ARBA00022729"/>
    </source>
</evidence>
<keyword evidence="11" id="KW-1185">Reference proteome</keyword>
<evidence type="ECO:0000256" key="7">
    <source>
        <dbReference type="SAM" id="MobiDB-lite"/>
    </source>
</evidence>
<dbReference type="GO" id="GO:0005789">
    <property type="term" value="C:endoplasmic reticulum membrane"/>
    <property type="evidence" value="ECO:0007669"/>
    <property type="project" value="UniProtKB-SubCell"/>
</dbReference>
<dbReference type="STRING" id="1257118.L8GLF0"/>
<evidence type="ECO:0000256" key="1">
    <source>
        <dbReference type="ARBA" id="ARBA00004115"/>
    </source>
</evidence>
<keyword evidence="6 8" id="KW-0472">Membrane</keyword>
<proteinExistence type="predicted"/>
<dbReference type="AlphaFoldDB" id="L8GLF0"/>
<dbReference type="PANTHER" id="PTHR12924:SF0">
    <property type="entry name" value="TRANSLOCON-ASSOCIATED PROTEIN SUBUNIT ALPHA"/>
    <property type="match status" value="1"/>
</dbReference>
<feature type="region of interest" description="Disordered" evidence="7">
    <location>
        <begin position="242"/>
        <end position="262"/>
    </location>
</feature>
<dbReference type="PANTHER" id="PTHR12924">
    <property type="entry name" value="TRANSLOCON-ASSOCIATED PROTEIN, ALPHA SUBUNIT"/>
    <property type="match status" value="1"/>
</dbReference>
<evidence type="ECO:0000313" key="11">
    <source>
        <dbReference type="Proteomes" id="UP000011083"/>
    </source>
</evidence>
<sequence length="262" mass="29551">MRSFLASILCFLLFSFVAINAQSNLTPTNIADLLQEEAVLPTAAEDVVTSYVFPDNAARRNVLMWVSARFENLEFTAGEPVEVLVGFRNKGSRQYNITFIDASFNFPQDFSYYIQNFSRWEYGMPVQATQEVTLSYMFRPDAMLEPRDFGLLVNVYYKDATGRNYTNAAFNGTVDLVEPVVGWDAQSFFAVLAVLALLGVGGFFAYRSLSTWAKKQKSSKKVEYGTKVRQEVEDDWLAGTAADPALRKRKQQQPKKKVNKSG</sequence>
<accession>L8GLF0</accession>
<gene>
    <name evidence="10" type="ORF">ACA1_097090</name>
</gene>
<feature type="chain" id="PRO_5003989627" evidence="9">
    <location>
        <begin position="22"/>
        <end position="262"/>
    </location>
</feature>
<dbReference type="RefSeq" id="XP_004335039.1">
    <property type="nucleotide sequence ID" value="XM_004334991.1"/>
</dbReference>
<evidence type="ECO:0000256" key="8">
    <source>
        <dbReference type="SAM" id="Phobius"/>
    </source>
</evidence>
<evidence type="ECO:0000256" key="2">
    <source>
        <dbReference type="ARBA" id="ARBA00022692"/>
    </source>
</evidence>
<dbReference type="Proteomes" id="UP000011083">
    <property type="component" value="Unassembled WGS sequence"/>
</dbReference>
<evidence type="ECO:0000256" key="4">
    <source>
        <dbReference type="ARBA" id="ARBA00022824"/>
    </source>
</evidence>
<organism evidence="10 11">
    <name type="scientific">Acanthamoeba castellanii (strain ATCC 30010 / Neff)</name>
    <dbReference type="NCBI Taxonomy" id="1257118"/>
    <lineage>
        <taxon>Eukaryota</taxon>
        <taxon>Amoebozoa</taxon>
        <taxon>Discosea</taxon>
        <taxon>Longamoebia</taxon>
        <taxon>Centramoebida</taxon>
        <taxon>Acanthamoebidae</taxon>
        <taxon>Acanthamoeba</taxon>
    </lineage>
</organism>
<feature type="compositionally biased region" description="Basic residues" evidence="7">
    <location>
        <begin position="247"/>
        <end position="262"/>
    </location>
</feature>
<dbReference type="GeneID" id="14913187"/>
<dbReference type="OMA" id="TFPYSFT"/>
<evidence type="ECO:0000256" key="6">
    <source>
        <dbReference type="ARBA" id="ARBA00023136"/>
    </source>
</evidence>
<protein>
    <submittedName>
        <fullName evidence="10">Transloconassociated protein, putative</fullName>
    </submittedName>
</protein>
<reference evidence="10 11" key="1">
    <citation type="journal article" date="2013" name="Genome Biol.">
        <title>Genome of Acanthamoeba castellanii highlights extensive lateral gene transfer and early evolution of tyrosine kinase signaling.</title>
        <authorList>
            <person name="Clarke M."/>
            <person name="Lohan A.J."/>
            <person name="Liu B."/>
            <person name="Lagkouvardos I."/>
            <person name="Roy S."/>
            <person name="Zafar N."/>
            <person name="Bertelli C."/>
            <person name="Schilde C."/>
            <person name="Kianianmomeni A."/>
            <person name="Burglin T.R."/>
            <person name="Frech C."/>
            <person name="Turcotte B."/>
            <person name="Kopec K.O."/>
            <person name="Synnott J.M."/>
            <person name="Choo C."/>
            <person name="Paponov I."/>
            <person name="Finkler A."/>
            <person name="Soon Heng Tan C."/>
            <person name="Hutchins A.P."/>
            <person name="Weinmeier T."/>
            <person name="Rattei T."/>
            <person name="Chu J.S."/>
            <person name="Gimenez G."/>
            <person name="Irimia M."/>
            <person name="Rigden D.J."/>
            <person name="Fitzpatrick D.A."/>
            <person name="Lorenzo-Morales J."/>
            <person name="Bateman A."/>
            <person name="Chiu C.H."/>
            <person name="Tang P."/>
            <person name="Hegemann P."/>
            <person name="Fromm H."/>
            <person name="Raoult D."/>
            <person name="Greub G."/>
            <person name="Miranda-Saavedra D."/>
            <person name="Chen N."/>
            <person name="Nash P."/>
            <person name="Ginger M.L."/>
            <person name="Horn M."/>
            <person name="Schaap P."/>
            <person name="Caler L."/>
            <person name="Loftus B."/>
        </authorList>
    </citation>
    <scope>NUCLEOTIDE SEQUENCE [LARGE SCALE GENOMIC DNA]</scope>
    <source>
        <strain evidence="10 11">Neff</strain>
    </source>
</reference>
<dbReference type="KEGG" id="acan:ACA1_097090"/>
<evidence type="ECO:0000313" key="10">
    <source>
        <dbReference type="EMBL" id="ELR13026.1"/>
    </source>
</evidence>
<keyword evidence="4" id="KW-0256">Endoplasmic reticulum</keyword>
<dbReference type="VEuPathDB" id="AmoebaDB:ACA1_097090"/>
<feature type="signal peptide" evidence="9">
    <location>
        <begin position="1"/>
        <end position="21"/>
    </location>
</feature>
<dbReference type="Pfam" id="PF03896">
    <property type="entry name" value="TRAP_alpha"/>
    <property type="match status" value="1"/>
</dbReference>
<evidence type="ECO:0000256" key="5">
    <source>
        <dbReference type="ARBA" id="ARBA00022989"/>
    </source>
</evidence>
<keyword evidence="2 8" id="KW-0812">Transmembrane</keyword>
<dbReference type="EMBL" id="KB008103">
    <property type="protein sequence ID" value="ELR13026.1"/>
    <property type="molecule type" value="Genomic_DNA"/>
</dbReference>
<name>L8GLF0_ACACF</name>